<evidence type="ECO:0000313" key="1">
    <source>
        <dbReference type="EMBL" id="MBP2401302.1"/>
    </source>
</evidence>
<accession>A0ABS4XXT1</accession>
<sequence>MATMLRQQEVDVHVDFYGFGLQDTDDSAVPDSYPDGREPDGPFLSAYEGRIDIESAGHTHTAALTVEVWDANPPQDKRLAWEVQDETELQSPSGELEIRAAAGAQEGYVELGSPNRLWRVRLFCAGREEVADLAQHGVPNGVERYLAQFWPATKSGEESSSTPPR</sequence>
<dbReference type="GeneID" id="91567646"/>
<dbReference type="RefSeq" id="WP_209513882.1">
    <property type="nucleotide sequence ID" value="NZ_JAGIOH010000001.1"/>
</dbReference>
<keyword evidence="2" id="KW-1185">Reference proteome</keyword>
<comment type="caution">
    <text evidence="1">The sequence shown here is derived from an EMBL/GenBank/DDBJ whole genome shotgun (WGS) entry which is preliminary data.</text>
</comment>
<dbReference type="Proteomes" id="UP001519291">
    <property type="component" value="Unassembled WGS sequence"/>
</dbReference>
<evidence type="ECO:0000313" key="2">
    <source>
        <dbReference type="Proteomes" id="UP001519291"/>
    </source>
</evidence>
<name>A0ABS4XXT1_9ACTN</name>
<organism evidence="1 2">
    <name type="scientific">Streptomyces syringium</name>
    <dbReference type="NCBI Taxonomy" id="76729"/>
    <lineage>
        <taxon>Bacteria</taxon>
        <taxon>Bacillati</taxon>
        <taxon>Actinomycetota</taxon>
        <taxon>Actinomycetes</taxon>
        <taxon>Kitasatosporales</taxon>
        <taxon>Streptomycetaceae</taxon>
        <taxon>Streptomyces</taxon>
    </lineage>
</organism>
<gene>
    <name evidence="1" type="ORF">JO379_000771</name>
</gene>
<reference evidence="1 2" key="1">
    <citation type="submission" date="2021-03" db="EMBL/GenBank/DDBJ databases">
        <title>Sequencing the genomes of 1000 actinobacteria strains.</title>
        <authorList>
            <person name="Klenk H.-P."/>
        </authorList>
    </citation>
    <scope>NUCLEOTIDE SEQUENCE [LARGE SCALE GENOMIC DNA]</scope>
    <source>
        <strain evidence="1 2">DSM 41480</strain>
    </source>
</reference>
<proteinExistence type="predicted"/>
<dbReference type="EMBL" id="JAGIOH010000001">
    <property type="protein sequence ID" value="MBP2401302.1"/>
    <property type="molecule type" value="Genomic_DNA"/>
</dbReference>
<protein>
    <submittedName>
        <fullName evidence="1">Uncharacterized protein</fullName>
    </submittedName>
</protein>